<accession>A0A182AW05</accession>
<dbReference type="EMBL" id="KR815520">
    <property type="protein sequence ID" value="ALN11264.1"/>
    <property type="molecule type" value="Genomic_DNA"/>
</dbReference>
<evidence type="ECO:0000313" key="2">
    <source>
        <dbReference type="EMBL" id="ALN11264.1"/>
    </source>
</evidence>
<keyword evidence="1" id="KW-0472">Membrane</keyword>
<gene>
    <name evidence="2" type="primary">ATP8</name>
</gene>
<dbReference type="RefSeq" id="YP_009259123.1">
    <property type="nucleotide sequence ID" value="NC_030374.1"/>
</dbReference>
<reference evidence="2" key="1">
    <citation type="submission" date="2015-05" db="EMBL/GenBank/DDBJ databases">
        <title>The complete mitochondrial genome of Odontamblyopus lacepedii (Gobiidae: Amblyopine).</title>
        <authorList>
            <person name="Liu Z."/>
            <person name="Gao T."/>
            <person name="Song N."/>
        </authorList>
    </citation>
    <scope>NUCLEOTIDE SEQUENCE</scope>
</reference>
<organism evidence="2">
    <name type="scientific">Odontamblyopus lacepedii</name>
    <dbReference type="NCBI Taxonomy" id="714202"/>
    <lineage>
        <taxon>Eukaryota</taxon>
        <taxon>Metazoa</taxon>
        <taxon>Chordata</taxon>
        <taxon>Craniata</taxon>
        <taxon>Vertebrata</taxon>
        <taxon>Euteleostomi</taxon>
        <taxon>Actinopterygii</taxon>
        <taxon>Neopterygii</taxon>
        <taxon>Teleostei</taxon>
        <taxon>Neoteleostei</taxon>
        <taxon>Acanthomorphata</taxon>
        <taxon>Gobiaria</taxon>
        <taxon>Gobiiformes</taxon>
        <taxon>Gobioidei</taxon>
        <taxon>Gobiidae</taxon>
        <taxon>Amblyopinae</taxon>
        <taxon>Odontamblyopus</taxon>
    </lineage>
</organism>
<geneLocation type="mitochondrion" evidence="2"/>
<name>A0A182AW05_9GOBI</name>
<dbReference type="AlphaFoldDB" id="A0A182AW05"/>
<keyword evidence="1" id="KW-1133">Transmembrane helix</keyword>
<feature type="transmembrane region" description="Helical" evidence="1">
    <location>
        <begin position="6"/>
        <end position="25"/>
    </location>
</feature>
<dbReference type="CTD" id="4509"/>
<keyword evidence="2" id="KW-0496">Mitochondrion</keyword>
<protein>
    <submittedName>
        <fullName evidence="2">ATP synthase F0 subunit 8</fullName>
    </submittedName>
</protein>
<dbReference type="GeneID" id="27986143"/>
<proteinExistence type="predicted"/>
<keyword evidence="1" id="KW-0812">Transmembrane</keyword>
<evidence type="ECO:0000256" key="1">
    <source>
        <dbReference type="SAM" id="Phobius"/>
    </source>
</evidence>
<sequence length="55" mass="6641">MPQLKTAIWMFLLLTTWFAYMAIIFPKTMNYCTTCDPMAIALGMEEFGPWLWWWE</sequence>